<dbReference type="GO" id="GO:0008168">
    <property type="term" value="F:methyltransferase activity"/>
    <property type="evidence" value="ECO:0007669"/>
    <property type="project" value="UniProtKB-KW"/>
</dbReference>
<gene>
    <name evidence="1" type="ORF">HNR44_001742</name>
</gene>
<protein>
    <submittedName>
        <fullName evidence="1">16S rRNA G1207 methylase RsmC</fullName>
    </submittedName>
</protein>
<keyword evidence="1" id="KW-0808">Transferase</keyword>
<accession>A0A841PPM2</accession>
<evidence type="ECO:0000313" key="1">
    <source>
        <dbReference type="EMBL" id="MBB6449764.1"/>
    </source>
</evidence>
<name>A0A841PPM2_9BACL</name>
<proteinExistence type="predicted"/>
<keyword evidence="1" id="KW-0489">Methyltransferase</keyword>
<dbReference type="GO" id="GO:0032259">
    <property type="term" value="P:methylation"/>
    <property type="evidence" value="ECO:0007669"/>
    <property type="project" value="UniProtKB-KW"/>
</dbReference>
<dbReference type="RefSeq" id="WP_184403724.1">
    <property type="nucleotide sequence ID" value="NZ_JACHHJ010000002.1"/>
</dbReference>
<keyword evidence="2" id="KW-1185">Reference proteome</keyword>
<comment type="caution">
    <text evidence="1">The sequence shown here is derived from an EMBL/GenBank/DDBJ whole genome shotgun (WGS) entry which is preliminary data.</text>
</comment>
<organism evidence="1 2">
    <name type="scientific">Geomicrobium halophilum</name>
    <dbReference type="NCBI Taxonomy" id="549000"/>
    <lineage>
        <taxon>Bacteria</taxon>
        <taxon>Bacillati</taxon>
        <taxon>Bacillota</taxon>
        <taxon>Bacilli</taxon>
        <taxon>Bacillales</taxon>
        <taxon>Geomicrobium</taxon>
    </lineage>
</organism>
<evidence type="ECO:0000313" key="2">
    <source>
        <dbReference type="Proteomes" id="UP000568839"/>
    </source>
</evidence>
<dbReference type="AlphaFoldDB" id="A0A841PPM2"/>
<reference evidence="1 2" key="1">
    <citation type="submission" date="2020-08" db="EMBL/GenBank/DDBJ databases">
        <title>Genomic Encyclopedia of Type Strains, Phase IV (KMG-IV): sequencing the most valuable type-strain genomes for metagenomic binning, comparative biology and taxonomic classification.</title>
        <authorList>
            <person name="Goeker M."/>
        </authorList>
    </citation>
    <scope>NUCLEOTIDE SEQUENCE [LARGE SCALE GENOMIC DNA]</scope>
    <source>
        <strain evidence="1 2">DSM 21769</strain>
    </source>
</reference>
<sequence length="90" mass="10789">MRTITERFADLGFQVGISSQVFVKDLSRNTTLVVEGERKKGYATYRYMFYKMVDYPKTQQKYEKVYLENASPSRVLQHVTSFIYWLEKER</sequence>
<dbReference type="Proteomes" id="UP000568839">
    <property type="component" value="Unassembled WGS sequence"/>
</dbReference>
<dbReference type="EMBL" id="JACHHJ010000002">
    <property type="protein sequence ID" value="MBB6449764.1"/>
    <property type="molecule type" value="Genomic_DNA"/>
</dbReference>